<dbReference type="OrthoDB" id="258894at2"/>
<evidence type="ECO:0000256" key="1">
    <source>
        <dbReference type="ARBA" id="ARBA00004651"/>
    </source>
</evidence>
<evidence type="ECO:0000256" key="3">
    <source>
        <dbReference type="ARBA" id="ARBA00022475"/>
    </source>
</evidence>
<dbReference type="Proteomes" id="UP000182350">
    <property type="component" value="Unassembled WGS sequence"/>
</dbReference>
<keyword evidence="6 7" id="KW-0472">Membrane</keyword>
<keyword evidence="3" id="KW-1003">Cell membrane</keyword>
<evidence type="ECO:0000256" key="2">
    <source>
        <dbReference type="ARBA" id="ARBA00022448"/>
    </source>
</evidence>
<sequence>MKRLLNLQPSRFSRVLLGLLPLALILLVYLVASDLRLAANPDDKLLPSLAQMGDAISRMALEPNRRTGEYIFWVDTFSSLQRLLLGVLIAASLGLVIGLLTGSLPLFGAGFSPLLTILSLIPPLALLPVLFIVFGLGELSKVALIAIGITPFIARDIQRRAQEIPVEQLIKAQTLGANTLQVMIRVLLPQLMPRLLDAVRLSLGAGWLFLIAAEAIASTDGLGYRIFLVRRYMAMDVIIPYVAWITLLAFVLDQLLAWFSRRLYPWHGKGGV</sequence>
<dbReference type="Gene3D" id="1.10.3720.10">
    <property type="entry name" value="MetI-like"/>
    <property type="match status" value="1"/>
</dbReference>
<dbReference type="PROSITE" id="PS50928">
    <property type="entry name" value="ABC_TM1"/>
    <property type="match status" value="1"/>
</dbReference>
<dbReference type="PANTHER" id="PTHR30151:SF0">
    <property type="entry name" value="ABC TRANSPORTER PERMEASE PROTEIN MJ0413-RELATED"/>
    <property type="match status" value="1"/>
</dbReference>
<feature type="domain" description="ABC transmembrane type-1" evidence="8">
    <location>
        <begin position="76"/>
        <end position="260"/>
    </location>
</feature>
<gene>
    <name evidence="9" type="ORF">SAMN02745752_01446</name>
</gene>
<dbReference type="EMBL" id="FPJW01000004">
    <property type="protein sequence ID" value="SFX38338.1"/>
    <property type="molecule type" value="Genomic_DNA"/>
</dbReference>
<evidence type="ECO:0000256" key="5">
    <source>
        <dbReference type="ARBA" id="ARBA00022989"/>
    </source>
</evidence>
<feature type="transmembrane region" description="Helical" evidence="7">
    <location>
        <begin position="238"/>
        <end position="259"/>
    </location>
</feature>
<keyword evidence="2 7" id="KW-0813">Transport</keyword>
<evidence type="ECO:0000313" key="9">
    <source>
        <dbReference type="EMBL" id="SFX38338.1"/>
    </source>
</evidence>
<protein>
    <submittedName>
        <fullName evidence="9">NitT/TauT family transport system permease protein</fullName>
    </submittedName>
</protein>
<dbReference type="SUPFAM" id="SSF161098">
    <property type="entry name" value="MetI-like"/>
    <property type="match status" value="1"/>
</dbReference>
<keyword evidence="10" id="KW-1185">Reference proteome</keyword>
<dbReference type="PANTHER" id="PTHR30151">
    <property type="entry name" value="ALKANE SULFONATE ABC TRANSPORTER-RELATED, MEMBRANE SUBUNIT"/>
    <property type="match status" value="1"/>
</dbReference>
<accession>A0A1K1WLQ6</accession>
<dbReference type="RefSeq" id="WP_072325691.1">
    <property type="nucleotide sequence ID" value="NZ_FPJW01000004.1"/>
</dbReference>
<comment type="subcellular location">
    <subcellularLocation>
        <location evidence="1 7">Cell membrane</location>
        <topology evidence="1 7">Multi-pass membrane protein</topology>
    </subcellularLocation>
</comment>
<proteinExistence type="inferred from homology"/>
<dbReference type="InterPro" id="IPR000515">
    <property type="entry name" value="MetI-like"/>
</dbReference>
<organism evidence="9 10">
    <name type="scientific">Marinospirillum alkaliphilum DSM 21637</name>
    <dbReference type="NCBI Taxonomy" id="1122209"/>
    <lineage>
        <taxon>Bacteria</taxon>
        <taxon>Pseudomonadati</taxon>
        <taxon>Pseudomonadota</taxon>
        <taxon>Gammaproteobacteria</taxon>
        <taxon>Oceanospirillales</taxon>
        <taxon>Oceanospirillaceae</taxon>
        <taxon>Marinospirillum</taxon>
    </lineage>
</organism>
<evidence type="ECO:0000256" key="4">
    <source>
        <dbReference type="ARBA" id="ARBA00022692"/>
    </source>
</evidence>
<feature type="transmembrane region" description="Helical" evidence="7">
    <location>
        <begin position="198"/>
        <end position="217"/>
    </location>
</feature>
<dbReference type="AlphaFoldDB" id="A0A1K1WLQ6"/>
<keyword evidence="5 7" id="KW-1133">Transmembrane helix</keyword>
<dbReference type="InterPro" id="IPR035906">
    <property type="entry name" value="MetI-like_sf"/>
</dbReference>
<keyword evidence="4 7" id="KW-0812">Transmembrane</keyword>
<dbReference type="Pfam" id="PF00528">
    <property type="entry name" value="BPD_transp_1"/>
    <property type="match status" value="1"/>
</dbReference>
<name>A0A1K1WLQ6_9GAMM</name>
<reference evidence="9 10" key="1">
    <citation type="submission" date="2016-11" db="EMBL/GenBank/DDBJ databases">
        <authorList>
            <person name="Jaros S."/>
            <person name="Januszkiewicz K."/>
            <person name="Wedrychowicz H."/>
        </authorList>
    </citation>
    <scope>NUCLEOTIDE SEQUENCE [LARGE SCALE GENOMIC DNA]</scope>
    <source>
        <strain evidence="9 10">DSM 21637</strain>
    </source>
</reference>
<feature type="transmembrane region" description="Helical" evidence="7">
    <location>
        <begin position="114"/>
        <end position="134"/>
    </location>
</feature>
<dbReference type="CDD" id="cd06261">
    <property type="entry name" value="TM_PBP2"/>
    <property type="match status" value="1"/>
</dbReference>
<evidence type="ECO:0000256" key="6">
    <source>
        <dbReference type="ARBA" id="ARBA00023136"/>
    </source>
</evidence>
<dbReference type="GO" id="GO:0055085">
    <property type="term" value="P:transmembrane transport"/>
    <property type="evidence" value="ECO:0007669"/>
    <property type="project" value="InterPro"/>
</dbReference>
<evidence type="ECO:0000256" key="7">
    <source>
        <dbReference type="RuleBase" id="RU363032"/>
    </source>
</evidence>
<dbReference type="STRING" id="1122209.SAMN02745752_01446"/>
<feature type="transmembrane region" description="Helical" evidence="7">
    <location>
        <begin position="83"/>
        <end position="107"/>
    </location>
</feature>
<evidence type="ECO:0000313" key="10">
    <source>
        <dbReference type="Proteomes" id="UP000182350"/>
    </source>
</evidence>
<comment type="similarity">
    <text evidence="7">Belongs to the binding-protein-dependent transport system permease family.</text>
</comment>
<dbReference type="GO" id="GO:0005886">
    <property type="term" value="C:plasma membrane"/>
    <property type="evidence" value="ECO:0007669"/>
    <property type="project" value="UniProtKB-SubCell"/>
</dbReference>
<evidence type="ECO:0000259" key="8">
    <source>
        <dbReference type="PROSITE" id="PS50928"/>
    </source>
</evidence>